<name>A0A813QVZ0_9BILA</name>
<feature type="signal peptide" evidence="4">
    <location>
        <begin position="1"/>
        <end position="18"/>
    </location>
</feature>
<comment type="caution">
    <text evidence="6">The sequence shown here is derived from an EMBL/GenBank/DDBJ whole genome shotgun (WGS) entry which is preliminary data.</text>
</comment>
<evidence type="ECO:0000256" key="2">
    <source>
        <dbReference type="ARBA" id="ARBA00023121"/>
    </source>
</evidence>
<dbReference type="PIRSF" id="PIRSF036893">
    <property type="entry name" value="Lipocalin_ApoD"/>
    <property type="match status" value="1"/>
</dbReference>
<organism evidence="6 7">
    <name type="scientific">Brachionus calyciflorus</name>
    <dbReference type="NCBI Taxonomy" id="104777"/>
    <lineage>
        <taxon>Eukaryota</taxon>
        <taxon>Metazoa</taxon>
        <taxon>Spiralia</taxon>
        <taxon>Gnathifera</taxon>
        <taxon>Rotifera</taxon>
        <taxon>Eurotatoria</taxon>
        <taxon>Monogononta</taxon>
        <taxon>Pseudotrocha</taxon>
        <taxon>Ploima</taxon>
        <taxon>Brachionidae</taxon>
        <taxon>Brachionus</taxon>
    </lineage>
</organism>
<evidence type="ECO:0000256" key="3">
    <source>
        <dbReference type="ARBA" id="ARBA00023157"/>
    </source>
</evidence>
<dbReference type="PANTHER" id="PTHR10612:SF34">
    <property type="entry name" value="APOLIPOPROTEIN D"/>
    <property type="match status" value="1"/>
</dbReference>
<keyword evidence="7" id="KW-1185">Reference proteome</keyword>
<dbReference type="Gene3D" id="2.40.128.20">
    <property type="match status" value="1"/>
</dbReference>
<dbReference type="Pfam" id="PF08212">
    <property type="entry name" value="Lipocalin_2"/>
    <property type="match status" value="1"/>
</dbReference>
<protein>
    <recommendedName>
        <fullName evidence="5">Lipocalin/cytosolic fatty-acid binding domain-containing protein</fullName>
    </recommendedName>
</protein>
<evidence type="ECO:0000313" key="6">
    <source>
        <dbReference type="EMBL" id="CAF0772335.1"/>
    </source>
</evidence>
<dbReference type="InterPro" id="IPR022271">
    <property type="entry name" value="Lipocalin_ApoD"/>
</dbReference>
<comment type="similarity">
    <text evidence="1 4">Belongs to the calycin superfamily. Lipocalin family.</text>
</comment>
<gene>
    <name evidence="6" type="ORF">OXX778_LOCUS5018</name>
</gene>
<feature type="domain" description="Lipocalin/cytosolic fatty-acid binding" evidence="5">
    <location>
        <begin position="33"/>
        <end position="187"/>
    </location>
</feature>
<evidence type="ECO:0000256" key="4">
    <source>
        <dbReference type="PIRNR" id="PIRNR036893"/>
    </source>
</evidence>
<dbReference type="Proteomes" id="UP000663879">
    <property type="component" value="Unassembled WGS sequence"/>
</dbReference>
<dbReference type="InterPro" id="IPR000566">
    <property type="entry name" value="Lipocln_cytosolic_FA-bd_dom"/>
</dbReference>
<keyword evidence="4" id="KW-0732">Signal</keyword>
<feature type="chain" id="PRO_5033201919" description="Lipocalin/cytosolic fatty-acid binding domain-containing protein" evidence="4">
    <location>
        <begin position="19"/>
        <end position="190"/>
    </location>
</feature>
<dbReference type="EMBL" id="CAJNOC010000525">
    <property type="protein sequence ID" value="CAF0772335.1"/>
    <property type="molecule type" value="Genomic_DNA"/>
</dbReference>
<dbReference type="GO" id="GO:0006629">
    <property type="term" value="P:lipid metabolic process"/>
    <property type="evidence" value="ECO:0007669"/>
    <property type="project" value="TreeGrafter"/>
</dbReference>
<dbReference type="GO" id="GO:0031409">
    <property type="term" value="F:pigment binding"/>
    <property type="evidence" value="ECO:0007669"/>
    <property type="project" value="InterPro"/>
</dbReference>
<dbReference type="InterPro" id="IPR003057">
    <property type="entry name" value="Invtbrt_color"/>
</dbReference>
<sequence length="190" mass="21618">MKIIALFVLLSFIGIINAETSEECPLSPVIGNFDVTKYVGQWYEIEKFTSGFERNLICINAIYTPINESFIQVQNFGFDPVKNETSSIKGYAFVPNQEKPNHLIVVFKIKMGDLLVERPGKYDVWATDYETYSLVYSCRKDESTNKKVENAFILSRNKTLDSINLANLKKMLSSNGFDVSKLIIAQQDCE</sequence>
<evidence type="ECO:0000313" key="7">
    <source>
        <dbReference type="Proteomes" id="UP000663879"/>
    </source>
</evidence>
<dbReference type="GO" id="GO:0005737">
    <property type="term" value="C:cytoplasm"/>
    <property type="evidence" value="ECO:0007669"/>
    <property type="project" value="TreeGrafter"/>
</dbReference>
<dbReference type="SUPFAM" id="SSF50814">
    <property type="entry name" value="Lipocalins"/>
    <property type="match status" value="1"/>
</dbReference>
<dbReference type="PANTHER" id="PTHR10612">
    <property type="entry name" value="APOLIPOPROTEIN D"/>
    <property type="match status" value="1"/>
</dbReference>
<evidence type="ECO:0000259" key="5">
    <source>
        <dbReference type="Pfam" id="PF08212"/>
    </source>
</evidence>
<proteinExistence type="inferred from homology"/>
<dbReference type="PROSITE" id="PS00213">
    <property type="entry name" value="LIPOCALIN"/>
    <property type="match status" value="1"/>
</dbReference>
<dbReference type="InterPro" id="IPR012674">
    <property type="entry name" value="Calycin"/>
</dbReference>
<dbReference type="GO" id="GO:0000302">
    <property type="term" value="P:response to reactive oxygen species"/>
    <property type="evidence" value="ECO:0007669"/>
    <property type="project" value="TreeGrafter"/>
</dbReference>
<evidence type="ECO:0000256" key="1">
    <source>
        <dbReference type="ARBA" id="ARBA00006889"/>
    </source>
</evidence>
<keyword evidence="2" id="KW-0446">Lipid-binding</keyword>
<keyword evidence="3" id="KW-1015">Disulfide bond</keyword>
<dbReference type="OrthoDB" id="565904at2759"/>
<dbReference type="GO" id="GO:0008289">
    <property type="term" value="F:lipid binding"/>
    <property type="evidence" value="ECO:0007669"/>
    <property type="project" value="UniProtKB-KW"/>
</dbReference>
<dbReference type="InterPro" id="IPR022272">
    <property type="entry name" value="Lipocalin_CS"/>
</dbReference>
<dbReference type="AlphaFoldDB" id="A0A813QVZ0"/>
<reference evidence="6" key="1">
    <citation type="submission" date="2021-02" db="EMBL/GenBank/DDBJ databases">
        <authorList>
            <person name="Nowell W R."/>
        </authorList>
    </citation>
    <scope>NUCLEOTIDE SEQUENCE</scope>
    <source>
        <strain evidence="6">Ploen Becks lab</strain>
    </source>
</reference>
<dbReference type="PRINTS" id="PR01273">
    <property type="entry name" value="INVTBRTCOLOR"/>
</dbReference>
<accession>A0A813QVZ0</accession>